<evidence type="ECO:0000256" key="2">
    <source>
        <dbReference type="PIRSR" id="PIRSR640198-2"/>
    </source>
</evidence>
<dbReference type="GO" id="GO:0005524">
    <property type="term" value="F:ATP binding"/>
    <property type="evidence" value="ECO:0007669"/>
    <property type="project" value="UniProtKB-KW"/>
</dbReference>
<evidence type="ECO:0000313" key="4">
    <source>
        <dbReference type="EMBL" id="RMV17602.1"/>
    </source>
</evidence>
<reference evidence="4 5" key="1">
    <citation type="submission" date="2018-08" db="EMBL/GenBank/DDBJ databases">
        <title>Recombination of ecologically and evolutionarily significant loci maintains genetic cohesion in the Pseudomonas syringae species complex.</title>
        <authorList>
            <person name="Dillon M."/>
            <person name="Thakur S."/>
            <person name="Almeida R.N.D."/>
            <person name="Weir B.S."/>
            <person name="Guttman D.S."/>
        </authorList>
    </citation>
    <scope>NUCLEOTIDE SEQUENCE [LARGE SCALE GENOMIC DNA]</scope>
    <source>
        <strain evidence="4 5">ICMP 11899</strain>
    </source>
</reference>
<comment type="caution">
    <text evidence="4">The sequence shown here is derived from an EMBL/GenBank/DDBJ whole genome shotgun (WGS) entry which is preliminary data.</text>
</comment>
<dbReference type="InterPro" id="IPR036597">
    <property type="entry name" value="Fido-like_dom_sf"/>
</dbReference>
<feature type="active site" evidence="1">
    <location>
        <position position="286"/>
    </location>
</feature>
<dbReference type="Proteomes" id="UP000270795">
    <property type="component" value="Unassembled WGS sequence"/>
</dbReference>
<evidence type="ECO:0000256" key="1">
    <source>
        <dbReference type="PIRSR" id="PIRSR640198-1"/>
    </source>
</evidence>
<gene>
    <name evidence="4" type="ORF">ALP17_04400</name>
</gene>
<protein>
    <submittedName>
        <fullName evidence="4">Filamentation induced by cAMP protein Fic</fullName>
    </submittedName>
</protein>
<feature type="domain" description="Fido" evidence="3">
    <location>
        <begin position="194"/>
        <end position="351"/>
    </location>
</feature>
<dbReference type="PROSITE" id="PS51459">
    <property type="entry name" value="FIDO"/>
    <property type="match status" value="1"/>
</dbReference>
<organism evidence="4 5">
    <name type="scientific">Pseudomonas savastanoi</name>
    <name type="common">Pseudomonas syringae pv. savastanoi</name>
    <dbReference type="NCBI Taxonomy" id="29438"/>
    <lineage>
        <taxon>Bacteria</taxon>
        <taxon>Pseudomonadati</taxon>
        <taxon>Pseudomonadota</taxon>
        <taxon>Gammaproteobacteria</taxon>
        <taxon>Pseudomonadales</taxon>
        <taxon>Pseudomonadaceae</taxon>
        <taxon>Pseudomonas</taxon>
    </lineage>
</organism>
<keyword evidence="2" id="KW-0547">Nucleotide-binding</keyword>
<dbReference type="EMBL" id="RBUM01000154">
    <property type="protein sequence ID" value="RMV17602.1"/>
    <property type="molecule type" value="Genomic_DNA"/>
</dbReference>
<feature type="binding site" evidence="2">
    <location>
        <begin position="290"/>
        <end position="297"/>
    </location>
    <ligand>
        <name>ATP</name>
        <dbReference type="ChEBI" id="CHEBI:30616"/>
    </ligand>
</feature>
<dbReference type="InterPro" id="IPR040198">
    <property type="entry name" value="Fido_containing"/>
</dbReference>
<proteinExistence type="predicted"/>
<dbReference type="PANTHER" id="PTHR13504">
    <property type="entry name" value="FIDO DOMAIN-CONTAINING PROTEIN DDB_G0283145"/>
    <property type="match status" value="1"/>
</dbReference>
<sequence length="459" mass="51813">MSNSWKFEIMVKSPPALIQNPFAMIISDHADQADAYLELAQPFDAQGRYLHFDKLRFRFPKSLDAALAWSVVRQARNRQLVTAISLGEPSRPCGFLYTPAMQMAVSAGDQNTTTAALEWMCSRIGESRQLTYLLNDLVEDEAISSSQLEGAATTTKAAKELLKRKRSARTPDEKMIIGNFRMMQHAWECRDQELSLELITDLHQVGVEGIEDERYCPGELRSVDDVFVEDGNGNIVHQPPPAQGIQKRLLSVIAWANSEHSDLDSPTYIHPLIKAVILHFVIGYEHPFHDGNGRVARSLFYWYLFKCGFGGFRYIAISTLLKIAPIKYGKSYLYTETDDMDLTYFIDYQCQVIARAIKEFTRNHEANVAAIDRFNAFLYESGLYTKLSDKQRIIFNVANSSDIKSFTVTDVKNKLGCAYNTAATVLNGLVDLKLFHKMKTGSESVYSMIDTTQLLKSSS</sequence>
<dbReference type="PANTHER" id="PTHR13504:SF38">
    <property type="entry name" value="FIDO DOMAIN-CONTAINING PROTEIN"/>
    <property type="match status" value="1"/>
</dbReference>
<dbReference type="InterPro" id="IPR003812">
    <property type="entry name" value="Fido"/>
</dbReference>
<evidence type="ECO:0000259" key="3">
    <source>
        <dbReference type="PROSITE" id="PS51459"/>
    </source>
</evidence>
<evidence type="ECO:0000313" key="5">
    <source>
        <dbReference type="Proteomes" id="UP000270795"/>
    </source>
</evidence>
<accession>A0A3M6AEU9</accession>
<name>A0A3M6AEU9_PSESS</name>
<dbReference type="Pfam" id="PF02661">
    <property type="entry name" value="Fic"/>
    <property type="match status" value="1"/>
</dbReference>
<dbReference type="AlphaFoldDB" id="A0A3M6AEU9"/>
<dbReference type="Gene3D" id="1.10.3290.10">
    <property type="entry name" value="Fido-like domain"/>
    <property type="match status" value="1"/>
</dbReference>
<dbReference type="SUPFAM" id="SSF140931">
    <property type="entry name" value="Fic-like"/>
    <property type="match status" value="1"/>
</dbReference>
<keyword evidence="2" id="KW-0067">ATP-binding</keyword>